<dbReference type="FunFam" id="1.10.1750.10:FF:000002">
    <property type="entry name" value="Chromosomal replication initiator protein DnaA"/>
    <property type="match status" value="1"/>
</dbReference>
<reference evidence="14 15" key="1">
    <citation type="submission" date="2018-06" db="EMBL/GenBank/DDBJ databases">
        <authorList>
            <consortium name="Pathogen Informatics"/>
            <person name="Doyle S."/>
        </authorList>
    </citation>
    <scope>NUCLEOTIDE SEQUENCE [LARGE SCALE GENOMIC DNA]</scope>
    <source>
        <strain evidence="14 15">NCTC11166</strain>
    </source>
</reference>
<evidence type="ECO:0000256" key="5">
    <source>
        <dbReference type="ARBA" id="ARBA00022840"/>
    </source>
</evidence>
<dbReference type="Gene3D" id="3.30.300.180">
    <property type="match status" value="1"/>
</dbReference>
<feature type="domain" description="Chromosomal replication initiator DnaA C-terminal" evidence="13">
    <location>
        <begin position="399"/>
        <end position="468"/>
    </location>
</feature>
<dbReference type="NCBIfam" id="TIGR00362">
    <property type="entry name" value="DnaA"/>
    <property type="match status" value="1"/>
</dbReference>
<dbReference type="CDD" id="cd00009">
    <property type="entry name" value="AAA"/>
    <property type="match status" value="1"/>
</dbReference>
<name>A0A2X1BB84_BREVE</name>
<dbReference type="InterPro" id="IPR010921">
    <property type="entry name" value="Trp_repressor/repl_initiator"/>
</dbReference>
<dbReference type="GO" id="GO:0005524">
    <property type="term" value="F:ATP binding"/>
    <property type="evidence" value="ECO:0007669"/>
    <property type="project" value="UniProtKB-UniRule"/>
</dbReference>
<evidence type="ECO:0000256" key="8">
    <source>
        <dbReference type="HAMAP-Rule" id="MF_00377"/>
    </source>
</evidence>
<dbReference type="AlphaFoldDB" id="A0A2X1BB84"/>
<dbReference type="GO" id="GO:0005737">
    <property type="term" value="C:cytoplasm"/>
    <property type="evidence" value="ECO:0007669"/>
    <property type="project" value="UniProtKB-SubCell"/>
</dbReference>
<comment type="function">
    <text evidence="8 10">Plays an essential role in the initiation and regulation of chromosomal replication. ATP-DnaA binds to the origin of replication (oriC) to initiate formation of the DNA replication initiation complex once per cell cycle. Binds the DnaA box (a 9 base pair repeat at the origin) and separates the double-stranded (ds)DNA. Forms a right-handed helical filament on oriC DNA; dsDNA binds to the exterior of the filament while single-stranded (ss)DNA is stabiized in the filament's interior. The ATP-DnaA-oriC complex binds and stabilizes one strand of the AT-rich DNA unwinding element (DUE), permitting loading of DNA polymerase. After initiation quickly degrades to an ADP-DnaA complex that is not apt for DNA replication. Binds acidic phospholipids.</text>
</comment>
<dbReference type="CDD" id="cd06571">
    <property type="entry name" value="Bac_DnaA_C"/>
    <property type="match status" value="1"/>
</dbReference>
<dbReference type="InterPro" id="IPR038454">
    <property type="entry name" value="DnaA_N_sf"/>
</dbReference>
<dbReference type="InterPro" id="IPR027417">
    <property type="entry name" value="P-loop_NTPase"/>
</dbReference>
<feature type="region of interest" description="Domain I, interacts with DnaA modulators" evidence="8">
    <location>
        <begin position="1"/>
        <end position="118"/>
    </location>
</feature>
<dbReference type="Pfam" id="PF08299">
    <property type="entry name" value="Bac_DnaA_C"/>
    <property type="match status" value="1"/>
</dbReference>
<dbReference type="EMBL" id="UAQP01000014">
    <property type="protein sequence ID" value="SPU54583.1"/>
    <property type="molecule type" value="Genomic_DNA"/>
</dbReference>
<evidence type="ECO:0000256" key="7">
    <source>
        <dbReference type="ARBA" id="ARBA00023125"/>
    </source>
</evidence>
<evidence type="ECO:0000313" key="15">
    <source>
        <dbReference type="Proteomes" id="UP000251186"/>
    </source>
</evidence>
<accession>A0A2X1BB84</accession>
<dbReference type="GO" id="GO:0006275">
    <property type="term" value="P:regulation of DNA replication"/>
    <property type="evidence" value="ECO:0007669"/>
    <property type="project" value="UniProtKB-UniRule"/>
</dbReference>
<dbReference type="GO" id="GO:0003688">
    <property type="term" value="F:DNA replication origin binding"/>
    <property type="evidence" value="ECO:0007669"/>
    <property type="project" value="UniProtKB-UniRule"/>
</dbReference>
<dbReference type="InterPro" id="IPR003593">
    <property type="entry name" value="AAA+_ATPase"/>
</dbReference>
<evidence type="ECO:0000256" key="2">
    <source>
        <dbReference type="ARBA" id="ARBA00022490"/>
    </source>
</evidence>
<feature type="binding site" evidence="8">
    <location>
        <position position="195"/>
    </location>
    <ligand>
        <name>ATP</name>
        <dbReference type="ChEBI" id="CHEBI:30616"/>
    </ligand>
</feature>
<dbReference type="Pfam" id="PF00308">
    <property type="entry name" value="Bac_DnaA"/>
    <property type="match status" value="1"/>
</dbReference>
<dbReference type="GO" id="GO:0008289">
    <property type="term" value="F:lipid binding"/>
    <property type="evidence" value="ECO:0007669"/>
    <property type="project" value="UniProtKB-KW"/>
</dbReference>
<dbReference type="SUPFAM" id="SSF48295">
    <property type="entry name" value="TrpR-like"/>
    <property type="match status" value="1"/>
</dbReference>
<feature type="binding site" evidence="8">
    <location>
        <position position="196"/>
    </location>
    <ligand>
        <name>ATP</name>
        <dbReference type="ChEBI" id="CHEBI:30616"/>
    </ligand>
</feature>
<sequence>MVGGATAMAGGTKTSGLTDPDRIWSEASVRLRAEIGDGPFSSYIAPSAVRLDNAGHLILVTPTAYARDWVRKNALRRMNELWLGLDGLSRRLEVRCRAEVGSAPPASAVMPGTVVDAAPRLAAFAASPQMAPAAPISADGARAVRAAGLQDRLTFDSFVEGQGNAFALAIAKQVASWADGHFNPVFFCGPYGYGKTHLLNAIAWEAQRLRPEAKVVYLTAERFLSTFVKAMQDRSTAVFKESLRSADMLLLDDVQFVGGKTSTQEELLSTLTALIEDGKRIVFSADRAPMALTEVEPRLRSHLAAGLTCPVEAGDRELKIAVAQNRLKALSALGVVQGEANPEVLAQLVDRTPGSMRELEGAVNTLAAAAGARLSSVSVDEASTLLGMAMRGGPERRITVDEIQKTVADHFNMKQADLLSERRTRSVARPRQIAMYLCKQHTTRSYPDIGRRFGGRDHTTVLHGVRKIEELMPQDDQIARDVEALTRKLRG</sequence>
<comment type="caution">
    <text evidence="8">Lacks conserved residue(s) required for the propagation of feature annotation.</text>
</comment>
<keyword evidence="5 8" id="KW-0067">ATP-binding</keyword>
<comment type="domain">
    <text evidence="8">Domain I is involved in oligomerization and binding regulators, domain II is flexibile and of varying length in different bacteria, domain III forms the AAA+ region, while domain IV binds dsDNA.</text>
</comment>
<protein>
    <recommendedName>
        <fullName evidence="8 9">Chromosomal replication initiator protein DnaA</fullName>
    </recommendedName>
</protein>
<dbReference type="InterPro" id="IPR020591">
    <property type="entry name" value="Chromosome_initiator_DnaA-like"/>
</dbReference>
<evidence type="ECO:0000259" key="12">
    <source>
        <dbReference type="SMART" id="SM00382"/>
    </source>
</evidence>
<keyword evidence="2 8" id="KW-0963">Cytoplasm</keyword>
<dbReference type="GO" id="GO:0005886">
    <property type="term" value="C:plasma membrane"/>
    <property type="evidence" value="ECO:0007669"/>
    <property type="project" value="TreeGrafter"/>
</dbReference>
<dbReference type="SUPFAM" id="SSF52540">
    <property type="entry name" value="P-loop containing nucleoside triphosphate hydrolases"/>
    <property type="match status" value="1"/>
</dbReference>
<dbReference type="Gene3D" id="3.40.50.300">
    <property type="entry name" value="P-loop containing nucleotide triphosphate hydrolases"/>
    <property type="match status" value="1"/>
</dbReference>
<feature type="region of interest" description="Domain IV, binds dsDNA" evidence="8">
    <location>
        <begin position="371"/>
        <end position="491"/>
    </location>
</feature>
<organism evidence="14 15">
    <name type="scientific">Brevundimonas vesicularis</name>
    <name type="common">Pseudomonas vesicularis</name>
    <dbReference type="NCBI Taxonomy" id="41276"/>
    <lineage>
        <taxon>Bacteria</taxon>
        <taxon>Pseudomonadati</taxon>
        <taxon>Pseudomonadota</taxon>
        <taxon>Alphaproteobacteria</taxon>
        <taxon>Caulobacterales</taxon>
        <taxon>Caulobacteraceae</taxon>
        <taxon>Brevundimonas</taxon>
    </lineage>
</organism>
<dbReference type="PANTHER" id="PTHR30050">
    <property type="entry name" value="CHROMOSOMAL REPLICATION INITIATOR PROTEIN DNAA"/>
    <property type="match status" value="1"/>
</dbReference>
<dbReference type="InterPro" id="IPR024633">
    <property type="entry name" value="DnaA_N_dom"/>
</dbReference>
<evidence type="ECO:0000259" key="13">
    <source>
        <dbReference type="SMART" id="SM00760"/>
    </source>
</evidence>
<evidence type="ECO:0000256" key="3">
    <source>
        <dbReference type="ARBA" id="ARBA00022705"/>
    </source>
</evidence>
<comment type="subunit">
    <text evidence="8">Oligomerizes as a right-handed, spiral filament on DNA at oriC.</text>
</comment>
<evidence type="ECO:0000256" key="4">
    <source>
        <dbReference type="ARBA" id="ARBA00022741"/>
    </source>
</evidence>
<proteinExistence type="inferred from homology"/>
<keyword evidence="4 8" id="KW-0547">Nucleotide-binding</keyword>
<gene>
    <name evidence="8 14" type="primary">dnaA</name>
    <name evidence="14" type="ORF">NCTC11166_01966</name>
</gene>
<dbReference type="InterPro" id="IPR001957">
    <property type="entry name" value="Chromosome_initiator_DnaA"/>
</dbReference>
<dbReference type="InterPro" id="IPR013317">
    <property type="entry name" value="DnaA_dom"/>
</dbReference>
<feature type="domain" description="AAA+ ATPase" evidence="12">
    <location>
        <begin position="181"/>
        <end position="309"/>
    </location>
</feature>
<dbReference type="Gene3D" id="1.10.1750.10">
    <property type="match status" value="1"/>
</dbReference>
<dbReference type="GO" id="GO:0006270">
    <property type="term" value="P:DNA replication initiation"/>
    <property type="evidence" value="ECO:0007669"/>
    <property type="project" value="UniProtKB-UniRule"/>
</dbReference>
<evidence type="ECO:0000313" key="14">
    <source>
        <dbReference type="EMBL" id="SPU54583.1"/>
    </source>
</evidence>
<comment type="similarity">
    <text evidence="1 8 11">Belongs to the DnaA family.</text>
</comment>
<dbReference type="PANTHER" id="PTHR30050:SF2">
    <property type="entry name" value="CHROMOSOMAL REPLICATION INITIATOR PROTEIN DNAA"/>
    <property type="match status" value="1"/>
</dbReference>
<keyword evidence="7 8" id="KW-0238">DNA-binding</keyword>
<evidence type="ECO:0000256" key="11">
    <source>
        <dbReference type="RuleBase" id="RU004227"/>
    </source>
</evidence>
<dbReference type="PRINTS" id="PR00051">
    <property type="entry name" value="DNAA"/>
</dbReference>
<comment type="subcellular location">
    <subcellularLocation>
        <location evidence="8">Cytoplasm</location>
    </subcellularLocation>
</comment>
<dbReference type="PROSITE" id="PS01008">
    <property type="entry name" value="DNAA"/>
    <property type="match status" value="1"/>
</dbReference>
<dbReference type="Pfam" id="PF11638">
    <property type="entry name" value="DnaA_N"/>
    <property type="match status" value="1"/>
</dbReference>
<dbReference type="Proteomes" id="UP000251186">
    <property type="component" value="Unassembled WGS sequence"/>
</dbReference>
<evidence type="ECO:0000256" key="6">
    <source>
        <dbReference type="ARBA" id="ARBA00023121"/>
    </source>
</evidence>
<feature type="binding site" evidence="8">
    <location>
        <position position="194"/>
    </location>
    <ligand>
        <name>ATP</name>
        <dbReference type="ChEBI" id="CHEBI:30616"/>
    </ligand>
</feature>
<dbReference type="InterPro" id="IPR018312">
    <property type="entry name" value="Chromosome_initiator_DnaA_CS"/>
</dbReference>
<feature type="binding site" evidence="8">
    <location>
        <position position="192"/>
    </location>
    <ligand>
        <name>ATP</name>
        <dbReference type="ChEBI" id="CHEBI:30616"/>
    </ligand>
</feature>
<dbReference type="HAMAP" id="MF_00377">
    <property type="entry name" value="DnaA_bact"/>
    <property type="match status" value="1"/>
</dbReference>
<keyword evidence="6 8" id="KW-0446">Lipid-binding</keyword>
<dbReference type="InterPro" id="IPR013159">
    <property type="entry name" value="DnaA_C"/>
</dbReference>
<evidence type="ECO:0000256" key="9">
    <source>
        <dbReference type="NCBIfam" id="TIGR00362"/>
    </source>
</evidence>
<evidence type="ECO:0000256" key="10">
    <source>
        <dbReference type="RuleBase" id="RU000577"/>
    </source>
</evidence>
<evidence type="ECO:0000256" key="1">
    <source>
        <dbReference type="ARBA" id="ARBA00006583"/>
    </source>
</evidence>
<dbReference type="SMART" id="SM00382">
    <property type="entry name" value="AAA"/>
    <property type="match status" value="1"/>
</dbReference>
<keyword evidence="3 8" id="KW-0235">DNA replication</keyword>
<dbReference type="SMART" id="SM00760">
    <property type="entry name" value="Bac_DnaA_C"/>
    <property type="match status" value="1"/>
</dbReference>